<evidence type="ECO:0000313" key="3">
    <source>
        <dbReference type="EnsemblPlants" id="ONIVA04G29770.1"/>
    </source>
</evidence>
<dbReference type="HOGENOM" id="CLU_020657_0_0_1"/>
<dbReference type="EnsemblPlants" id="ONIVA04G29770.1">
    <property type="protein sequence ID" value="ONIVA04G29770.1"/>
    <property type="gene ID" value="ONIVA04G29770"/>
</dbReference>
<dbReference type="Proteomes" id="UP000006591">
    <property type="component" value="Chromosome 4"/>
</dbReference>
<sequence>MEAAETKGRGGGEGRKCRREEEEAFAAKSRRIDDQDDEERMNNYTPMLEEEEDGCRDSRCAELVFGEEEELDPVQMEEQLQQVKLELQDKYTEVDEEEQTRNYPSVPAMRYTHGPIARYACCDSTLQIFSIEVDSFLELTGPSRAILIVDPVEFDVELKVKGRRESDDQILSFQLFRQNGFFYVKQSVTLVRRFHPVMLGWYSKLKFTYAVLNGAVEATFCRVKVVRGSWTKENRRRIVCTTSNIGHEDFVLLDSQDAETMPIGSDDDVIKLSRRVVTVELSGQPTVCVAATRAAGETSTRDDRGGIAQNEAPSTMDEVHFRPQKSGESCATFSQLLSSITPEMKGRGGCSSIPSRMEVETEGRGSEGKGRRVEDDDEEEGRSVQGMAPAAKSRRIDGQDDDEERMNNNMLEDEDGYRDSRRVELVFGEEEEELDPVQMEEKLRQVKLEMKGKYSYTDELDEEEQMRRYHTSWDSSLSPHYGPFQRTTSSRHALYTWAYRKICSLRPIKKGLEWPLHVYGLVAVRDSVDHNRNLLFYRTRDDCQILTQKDSFLELTGPSRAILIVDPVGFEVELKVKGGRESDDQILSFQLFGQNGAFNGRQSVTLVRRFHPIMLGWYSKFKFTYAVLNGAVEATICRVKVVRGSWTKEYQGRIVCTTSSICHEDFMLLDSQDAETMPIGSDDVIKLSRRVVTVELSGELTVSLTATHVGKRTRDDDGGIAQNDEALFTTDKVRFRPQKSGESCATCKLGFCEVEITVAWSLLNCDNIE</sequence>
<accession>A0A0E0H822</accession>
<feature type="domain" description="DUF6598" evidence="2">
    <location>
        <begin position="134"/>
        <end position="303"/>
    </location>
</feature>
<evidence type="ECO:0000259" key="2">
    <source>
        <dbReference type="Pfam" id="PF20241"/>
    </source>
</evidence>
<dbReference type="Pfam" id="PF20241">
    <property type="entry name" value="DUF6598"/>
    <property type="match status" value="2"/>
</dbReference>
<feature type="compositionally biased region" description="Basic and acidic residues" evidence="1">
    <location>
        <begin position="1"/>
        <end position="21"/>
    </location>
</feature>
<proteinExistence type="predicted"/>
<feature type="compositionally biased region" description="Basic and acidic residues" evidence="1">
    <location>
        <begin position="357"/>
        <end position="374"/>
    </location>
</feature>
<feature type="domain" description="DUF6598" evidence="2">
    <location>
        <begin position="502"/>
        <end position="758"/>
    </location>
</feature>
<evidence type="ECO:0000256" key="1">
    <source>
        <dbReference type="SAM" id="MobiDB-lite"/>
    </source>
</evidence>
<dbReference type="Gramene" id="ONIVA04G29770.1">
    <property type="protein sequence ID" value="ONIVA04G29770.1"/>
    <property type="gene ID" value="ONIVA04G29770"/>
</dbReference>
<dbReference type="PANTHER" id="PTHR33065:SF88">
    <property type="entry name" value="OS11G0104220 PROTEIN"/>
    <property type="match status" value="1"/>
</dbReference>
<protein>
    <recommendedName>
        <fullName evidence="2">DUF6598 domain-containing protein</fullName>
    </recommendedName>
</protein>
<dbReference type="PANTHER" id="PTHR33065">
    <property type="entry name" value="OS07G0486400 PROTEIN"/>
    <property type="match status" value="1"/>
</dbReference>
<reference evidence="3" key="1">
    <citation type="submission" date="2015-04" db="UniProtKB">
        <authorList>
            <consortium name="EnsemblPlants"/>
        </authorList>
    </citation>
    <scope>IDENTIFICATION</scope>
    <source>
        <strain evidence="3">SL10</strain>
    </source>
</reference>
<organism evidence="3">
    <name type="scientific">Oryza nivara</name>
    <name type="common">Indian wild rice</name>
    <name type="synonym">Oryza sativa f. spontanea</name>
    <dbReference type="NCBI Taxonomy" id="4536"/>
    <lineage>
        <taxon>Eukaryota</taxon>
        <taxon>Viridiplantae</taxon>
        <taxon>Streptophyta</taxon>
        <taxon>Embryophyta</taxon>
        <taxon>Tracheophyta</taxon>
        <taxon>Spermatophyta</taxon>
        <taxon>Magnoliopsida</taxon>
        <taxon>Liliopsida</taxon>
        <taxon>Poales</taxon>
        <taxon>Poaceae</taxon>
        <taxon>BOP clade</taxon>
        <taxon>Oryzoideae</taxon>
        <taxon>Oryzeae</taxon>
        <taxon>Oryzinae</taxon>
        <taxon>Oryza</taxon>
    </lineage>
</organism>
<feature type="region of interest" description="Disordered" evidence="1">
    <location>
        <begin position="342"/>
        <end position="404"/>
    </location>
</feature>
<feature type="region of interest" description="Disordered" evidence="1">
    <location>
        <begin position="1"/>
        <end position="40"/>
    </location>
</feature>
<evidence type="ECO:0000313" key="4">
    <source>
        <dbReference type="Proteomes" id="UP000006591"/>
    </source>
</evidence>
<reference evidence="3" key="2">
    <citation type="submission" date="2018-04" db="EMBL/GenBank/DDBJ databases">
        <title>OnivRS2 (Oryza nivara Reference Sequence Version 2).</title>
        <authorList>
            <person name="Zhang J."/>
            <person name="Kudrna D."/>
            <person name="Lee S."/>
            <person name="Talag J."/>
            <person name="Rajasekar S."/>
            <person name="Welchert J."/>
            <person name="Hsing Y.-I."/>
            <person name="Wing R.A."/>
        </authorList>
    </citation>
    <scope>NUCLEOTIDE SEQUENCE [LARGE SCALE GENOMIC DNA]</scope>
    <source>
        <strain evidence="3">SL10</strain>
    </source>
</reference>
<dbReference type="AlphaFoldDB" id="A0A0E0H822"/>
<dbReference type="InterPro" id="IPR046533">
    <property type="entry name" value="DUF6598"/>
</dbReference>
<keyword evidence="4" id="KW-1185">Reference proteome</keyword>
<name>A0A0E0H822_ORYNI</name>